<dbReference type="Proteomes" id="UP000277326">
    <property type="component" value="Unassembled WGS sequence"/>
</dbReference>
<feature type="transmembrane region" description="Helical" evidence="1">
    <location>
        <begin position="56"/>
        <end position="78"/>
    </location>
</feature>
<reference evidence="3" key="3">
    <citation type="submission" date="2018-10" db="EMBL/GenBank/DDBJ databases">
        <authorList>
            <person name="Whitman W."/>
            <person name="Huntemann M."/>
            <person name="Clum A."/>
            <person name="Pillay M."/>
            <person name="Palaniappan K."/>
            <person name="Varghese N."/>
            <person name="Mikhailova N."/>
            <person name="Stamatis D."/>
            <person name="Reddy T."/>
            <person name="Daum C."/>
            <person name="Shapiro N."/>
            <person name="Ivanova N."/>
            <person name="Kyrpides N."/>
            <person name="Woyke T."/>
        </authorList>
    </citation>
    <scope>NUCLEOTIDE SEQUENCE</scope>
    <source>
        <strain evidence="3">CGMCC 1.10124</strain>
    </source>
</reference>
<evidence type="ECO:0000313" key="5">
    <source>
        <dbReference type="Proteomes" id="UP000282007"/>
    </source>
</evidence>
<keyword evidence="1" id="KW-0472">Membrane</keyword>
<reference evidence="3 4" key="1">
    <citation type="journal article" date="2015" name="Stand. Genomic Sci.">
        <title>Genomic Encyclopedia of Bacterial and Archaeal Type Strains, Phase III: the genomes of soil and plant-associated and newly described type strains.</title>
        <authorList>
            <person name="Whitman W.B."/>
            <person name="Woyke T."/>
            <person name="Klenk H.P."/>
            <person name="Zhou Y."/>
            <person name="Lilburn T.G."/>
            <person name="Beck B.J."/>
            <person name="De Vos P."/>
            <person name="Vandamme P."/>
            <person name="Eisen J.A."/>
            <person name="Garrity G."/>
            <person name="Hugenholtz P."/>
            <person name="Kyrpides N.C."/>
        </authorList>
    </citation>
    <scope>NUCLEOTIDE SEQUENCE [LARGE SCALE GENOMIC DNA]</scope>
    <source>
        <strain evidence="3 4">CGMCC 1.10124</strain>
    </source>
</reference>
<keyword evidence="1" id="KW-0812">Transmembrane</keyword>
<dbReference type="GeneID" id="38472053"/>
<sequence>MTDMIDKAAMALSSTLLLAGIVVLGVVEILDGVPYGAAPTTNEAGEVIAQPGIDPAIRTGLVLAGLAVLGLWGLYRVAVPATGVERRTADATAETQ</sequence>
<accession>A0A3M0DID9</accession>
<dbReference type="EMBL" id="REFS01000003">
    <property type="protein sequence ID" value="RMB18486.1"/>
    <property type="molecule type" value="Genomic_DNA"/>
</dbReference>
<dbReference type="KEGG" id="haer:DU502_12165"/>
<evidence type="ECO:0000256" key="1">
    <source>
        <dbReference type="SAM" id="Phobius"/>
    </source>
</evidence>
<dbReference type="Proteomes" id="UP000282007">
    <property type="component" value="Chromosome"/>
</dbReference>
<reference evidence="2 5" key="2">
    <citation type="submission" date="2018-07" db="EMBL/GenBank/DDBJ databases">
        <title>Genome sequences of Haloplanus aerogenes JCM 16430T.</title>
        <authorList>
            <person name="Kim Y.B."/>
            <person name="Roh S.W."/>
        </authorList>
    </citation>
    <scope>NUCLEOTIDE SEQUENCE [LARGE SCALE GENOMIC DNA]</scope>
    <source>
        <strain evidence="2 5">JCM 16430</strain>
    </source>
</reference>
<evidence type="ECO:0000313" key="2">
    <source>
        <dbReference type="EMBL" id="AZH26064.1"/>
    </source>
</evidence>
<name>A0A3M0DID9_9EURY</name>
<organism evidence="3 4">
    <name type="scientific">Haloplanus aerogenes</name>
    <dbReference type="NCBI Taxonomy" id="660522"/>
    <lineage>
        <taxon>Archaea</taxon>
        <taxon>Methanobacteriati</taxon>
        <taxon>Methanobacteriota</taxon>
        <taxon>Stenosarchaea group</taxon>
        <taxon>Halobacteria</taxon>
        <taxon>Halobacteriales</taxon>
        <taxon>Haloferacaceae</taxon>
        <taxon>Haloplanus</taxon>
    </lineage>
</organism>
<evidence type="ECO:0000313" key="4">
    <source>
        <dbReference type="Proteomes" id="UP000277326"/>
    </source>
</evidence>
<dbReference type="RefSeq" id="WP_121920564.1">
    <property type="nucleotide sequence ID" value="NZ_CP034145.1"/>
</dbReference>
<keyword evidence="5" id="KW-1185">Reference proteome</keyword>
<dbReference type="AlphaFoldDB" id="A0A3M0DID9"/>
<dbReference type="EMBL" id="CP034145">
    <property type="protein sequence ID" value="AZH26064.1"/>
    <property type="molecule type" value="Genomic_DNA"/>
</dbReference>
<protein>
    <submittedName>
        <fullName evidence="3">Uncharacterized protein</fullName>
    </submittedName>
</protein>
<gene>
    <name evidence="3" type="ORF">ATH50_1944</name>
    <name evidence="2" type="ORF">DU502_12165</name>
</gene>
<keyword evidence="1" id="KW-1133">Transmembrane helix</keyword>
<proteinExistence type="predicted"/>
<evidence type="ECO:0000313" key="3">
    <source>
        <dbReference type="EMBL" id="RMB18486.1"/>
    </source>
</evidence>